<comment type="caution">
    <text evidence="4">The sequence shown here is derived from an EMBL/GenBank/DDBJ whole genome shotgun (WGS) entry which is preliminary data.</text>
</comment>
<dbReference type="InterPro" id="IPR050361">
    <property type="entry name" value="MPP/UQCRC_Complex"/>
</dbReference>
<dbReference type="InterPro" id="IPR007863">
    <property type="entry name" value="Peptidase_M16_C"/>
</dbReference>
<feature type="chain" id="PRO_5007573289" evidence="1">
    <location>
        <begin position="20"/>
        <end position="472"/>
    </location>
</feature>
<evidence type="ECO:0000313" key="5">
    <source>
        <dbReference type="Proteomes" id="UP000075391"/>
    </source>
</evidence>
<reference evidence="4 5" key="1">
    <citation type="submission" date="2016-03" db="EMBL/GenBank/DDBJ databases">
        <authorList>
            <person name="Ploux O."/>
        </authorList>
    </citation>
    <scope>NUCLEOTIDE SEQUENCE [LARGE SCALE GENOMIC DNA]</scope>
    <source>
        <strain evidence="4 5">BER2</strain>
    </source>
</reference>
<evidence type="ECO:0000313" key="4">
    <source>
        <dbReference type="EMBL" id="KYG64532.1"/>
    </source>
</evidence>
<dbReference type="PANTHER" id="PTHR11851:SF224">
    <property type="entry name" value="PROCESSING PROTEASE"/>
    <property type="match status" value="1"/>
</dbReference>
<dbReference type="Pfam" id="PF00675">
    <property type="entry name" value="Peptidase_M16"/>
    <property type="match status" value="1"/>
</dbReference>
<feature type="signal peptide" evidence="1">
    <location>
        <begin position="1"/>
        <end position="19"/>
    </location>
</feature>
<proteinExistence type="predicted"/>
<dbReference type="GO" id="GO:0046872">
    <property type="term" value="F:metal ion binding"/>
    <property type="evidence" value="ECO:0007669"/>
    <property type="project" value="InterPro"/>
</dbReference>
<dbReference type="AlphaFoldDB" id="A0A150WKW6"/>
<accession>A0A150WKW6</accession>
<feature type="domain" description="Peptidase M16 N-terminal" evidence="2">
    <location>
        <begin position="59"/>
        <end position="204"/>
    </location>
</feature>
<evidence type="ECO:0000256" key="1">
    <source>
        <dbReference type="SAM" id="SignalP"/>
    </source>
</evidence>
<evidence type="ECO:0000259" key="3">
    <source>
        <dbReference type="Pfam" id="PF05193"/>
    </source>
</evidence>
<dbReference type="PANTHER" id="PTHR11851">
    <property type="entry name" value="METALLOPROTEASE"/>
    <property type="match status" value="1"/>
</dbReference>
<protein>
    <submittedName>
        <fullName evidence="4">Peptidase M16</fullName>
    </submittedName>
</protein>
<feature type="domain" description="Peptidase M16 C-terminal" evidence="3">
    <location>
        <begin position="211"/>
        <end position="388"/>
    </location>
</feature>
<dbReference type="InterPro" id="IPR011249">
    <property type="entry name" value="Metalloenz_LuxS/M16"/>
</dbReference>
<dbReference type="EMBL" id="LUKF01000012">
    <property type="protein sequence ID" value="KYG64532.1"/>
    <property type="molecule type" value="Genomic_DNA"/>
</dbReference>
<sequence>MKRLSLVITLPLICSAMVACSSSSKKDAAKPGQGYVQKGSGSFKLQPYKEVVLENGLKIIYIRDTSLPRVSFTLLMKTGNVQEPAGKAGLNALTSYMLEQGTQSRDALKIADEFGQLGASVDISPGYDVTTLYSDSLITGSGTLLDLFADVTMNPAFKDAEISRIRSQMLANLQKKVDNPSAYADDKMDQFLYGNHPYSRDVNGTPEALRSITKQDIIKHYLTFFRPNNASLAVVGSFNDEFEKTVQDVFSKWTKRTIPAVTTEAPPAIDALKVKLIVKKGLQQTQIRVAQLGIARKNEDYLRLRLGNEALGGSFASRLNQKVRDDLGLTYSIYSFFDVRKDRGSFEVSTFTKNETAGKTLEETLKVVTDYVTAGAQDPEVAAARSQLVGQFPRAIETADRLAYNLLSLDFYGIPVDYLTDFNKNVGKINAKDANASIQRALNPNNFKVLVYGDEKIISQFEKYKPEIERVK</sequence>
<organism evidence="4 5">
    <name type="scientific">Bdellovibrio bacteriovorus</name>
    <dbReference type="NCBI Taxonomy" id="959"/>
    <lineage>
        <taxon>Bacteria</taxon>
        <taxon>Pseudomonadati</taxon>
        <taxon>Bdellovibrionota</taxon>
        <taxon>Bdellovibrionia</taxon>
        <taxon>Bdellovibrionales</taxon>
        <taxon>Pseudobdellovibrionaceae</taxon>
        <taxon>Bdellovibrio</taxon>
    </lineage>
</organism>
<name>A0A150WKW6_BDEBC</name>
<keyword evidence="1" id="KW-0732">Signal</keyword>
<dbReference type="OrthoDB" id="5288619at2"/>
<dbReference type="Gene3D" id="3.30.830.10">
    <property type="entry name" value="Metalloenzyme, LuxS/M16 peptidase-like"/>
    <property type="match status" value="2"/>
</dbReference>
<gene>
    <name evidence="4" type="ORF">AZI85_03715</name>
</gene>
<evidence type="ECO:0000259" key="2">
    <source>
        <dbReference type="Pfam" id="PF00675"/>
    </source>
</evidence>
<dbReference type="RefSeq" id="WP_063243513.1">
    <property type="nucleotide sequence ID" value="NZ_LUKF01000012.1"/>
</dbReference>
<dbReference type="SUPFAM" id="SSF63411">
    <property type="entry name" value="LuxS/MPP-like metallohydrolase"/>
    <property type="match status" value="2"/>
</dbReference>
<dbReference type="Proteomes" id="UP000075391">
    <property type="component" value="Unassembled WGS sequence"/>
</dbReference>
<dbReference type="Pfam" id="PF05193">
    <property type="entry name" value="Peptidase_M16_C"/>
    <property type="match status" value="1"/>
</dbReference>
<dbReference type="PROSITE" id="PS51257">
    <property type="entry name" value="PROKAR_LIPOPROTEIN"/>
    <property type="match status" value="1"/>
</dbReference>
<dbReference type="InterPro" id="IPR011765">
    <property type="entry name" value="Pept_M16_N"/>
</dbReference>